<evidence type="ECO:0000256" key="1">
    <source>
        <dbReference type="SAM" id="MobiDB-lite"/>
    </source>
</evidence>
<name>A0A167IMC4_9BURK</name>
<dbReference type="InterPro" id="IPR022409">
    <property type="entry name" value="PKD/Chitinase_dom"/>
</dbReference>
<dbReference type="PROSITE" id="PS50093">
    <property type="entry name" value="PKD"/>
    <property type="match status" value="1"/>
</dbReference>
<feature type="compositionally biased region" description="Low complexity" evidence="1">
    <location>
        <begin position="119"/>
        <end position="166"/>
    </location>
</feature>
<dbReference type="EMBL" id="LVWD01000004">
    <property type="protein sequence ID" value="OAD43183.1"/>
    <property type="molecule type" value="Genomic_DNA"/>
</dbReference>
<evidence type="ECO:0000259" key="2">
    <source>
        <dbReference type="PROSITE" id="PS50093"/>
    </source>
</evidence>
<dbReference type="OrthoDB" id="8909814at2"/>
<dbReference type="Pfam" id="PF18911">
    <property type="entry name" value="PKD_4"/>
    <property type="match status" value="1"/>
</dbReference>
<dbReference type="SUPFAM" id="SSF49299">
    <property type="entry name" value="PKD domain"/>
    <property type="match status" value="1"/>
</dbReference>
<evidence type="ECO:0000313" key="6">
    <source>
        <dbReference type="Proteomes" id="UP000185680"/>
    </source>
</evidence>
<dbReference type="RefSeq" id="WP_066086614.1">
    <property type="nucleotide sequence ID" value="NZ_CP017476.1"/>
</dbReference>
<accession>A0A167IMC4</accession>
<evidence type="ECO:0000313" key="3">
    <source>
        <dbReference type="EMBL" id="AOW14720.1"/>
    </source>
</evidence>
<dbReference type="STRING" id="1763535.LPB072_19720"/>
<reference evidence="3 6" key="2">
    <citation type="submission" date="2016-10" db="EMBL/GenBank/DDBJ databases">
        <title>Hydorgenophaga sp. LPB0072 isolated from gastropod.</title>
        <authorList>
            <person name="Kim E."/>
            <person name="Yi H."/>
        </authorList>
    </citation>
    <scope>NUCLEOTIDE SEQUENCE [LARGE SCALE GENOMIC DNA]</scope>
    <source>
        <strain evidence="3 6">LPB0072</strain>
    </source>
</reference>
<proteinExistence type="predicted"/>
<evidence type="ECO:0000313" key="5">
    <source>
        <dbReference type="Proteomes" id="UP000185657"/>
    </source>
</evidence>
<dbReference type="InterPro" id="IPR000601">
    <property type="entry name" value="PKD_dom"/>
</dbReference>
<keyword evidence="5" id="KW-1185">Reference proteome</keyword>
<evidence type="ECO:0000313" key="4">
    <source>
        <dbReference type="EMBL" id="OAD43183.1"/>
    </source>
</evidence>
<dbReference type="InterPro" id="IPR013783">
    <property type="entry name" value="Ig-like_fold"/>
</dbReference>
<dbReference type="EMBL" id="CP017476">
    <property type="protein sequence ID" value="AOW14720.1"/>
    <property type="molecule type" value="Genomic_DNA"/>
</dbReference>
<dbReference type="Gene3D" id="2.60.40.10">
    <property type="entry name" value="Immunoglobulins"/>
    <property type="match status" value="1"/>
</dbReference>
<organism evidence="3 6">
    <name type="scientific">Hydrogenophaga crassostreae</name>
    <dbReference type="NCBI Taxonomy" id="1763535"/>
    <lineage>
        <taxon>Bacteria</taxon>
        <taxon>Pseudomonadati</taxon>
        <taxon>Pseudomonadota</taxon>
        <taxon>Betaproteobacteria</taxon>
        <taxon>Burkholderiales</taxon>
        <taxon>Comamonadaceae</taxon>
        <taxon>Hydrogenophaga</taxon>
    </lineage>
</organism>
<dbReference type="KEGG" id="hyl:LPB072_19720"/>
<dbReference type="AlphaFoldDB" id="A0A167IMC4"/>
<dbReference type="SMART" id="SM00089">
    <property type="entry name" value="PKD"/>
    <property type="match status" value="1"/>
</dbReference>
<reference evidence="4 5" key="1">
    <citation type="submission" date="2016-02" db="EMBL/GenBank/DDBJ databases">
        <title>Draft genome sequence of Hydrogenophaga sp. LPB0072.</title>
        <authorList>
            <person name="Shin S.-K."/>
            <person name="Yi H."/>
        </authorList>
    </citation>
    <scope>NUCLEOTIDE SEQUENCE [LARGE SCALE GENOMIC DNA]</scope>
    <source>
        <strain evidence="4 5">LPB0072</strain>
    </source>
</reference>
<dbReference type="Proteomes" id="UP000185657">
    <property type="component" value="Unassembled WGS sequence"/>
</dbReference>
<feature type="domain" description="PKD" evidence="2">
    <location>
        <begin position="74"/>
        <end position="130"/>
    </location>
</feature>
<gene>
    <name evidence="3" type="ORF">LPB072_19720</name>
    <name evidence="4" type="ORF">LPB72_04830</name>
</gene>
<feature type="region of interest" description="Disordered" evidence="1">
    <location>
        <begin position="116"/>
        <end position="166"/>
    </location>
</feature>
<dbReference type="CDD" id="cd00146">
    <property type="entry name" value="PKD"/>
    <property type="match status" value="1"/>
</dbReference>
<protein>
    <recommendedName>
        <fullName evidence="2">PKD domain-containing protein</fullName>
    </recommendedName>
</protein>
<sequence length="166" mass="16929">MNHTPIAPSSSARRPWSALLLKGLAAGALALSLSGCIPIPIIEYSPSEPEAGETVTFDGVGTIVSNVPEDTVAASYRWDFGDGKKGSGSAPTHVYENAGAYQVTLTVVDSAGRVGESQETVTVSEATVTTTSESDTTSSSTSDTATTTSDSTTTTDDSSTTATVTK</sequence>
<dbReference type="InterPro" id="IPR035986">
    <property type="entry name" value="PKD_dom_sf"/>
</dbReference>
<dbReference type="Proteomes" id="UP000185680">
    <property type="component" value="Chromosome"/>
</dbReference>